<dbReference type="AlphaFoldDB" id="A0A6A4TN33"/>
<dbReference type="InterPro" id="IPR042532">
    <property type="entry name" value="EXOC3/Sec6_C"/>
</dbReference>
<feature type="region of interest" description="Disordered" evidence="2">
    <location>
        <begin position="560"/>
        <end position="590"/>
    </location>
</feature>
<dbReference type="GO" id="GO:0000145">
    <property type="term" value="C:exocyst"/>
    <property type="evidence" value="ECO:0007669"/>
    <property type="project" value="InterPro"/>
</dbReference>
<dbReference type="Proteomes" id="UP000438429">
    <property type="component" value="Unassembled WGS sequence"/>
</dbReference>
<dbReference type="PANTHER" id="PTHR21292:SF4">
    <property type="entry name" value="TUMOR NECROSIS FACTOR ALPHA-INDUCED PROTEIN 2"/>
    <property type="match status" value="1"/>
</dbReference>
<dbReference type="PANTHER" id="PTHR21292">
    <property type="entry name" value="EXOCYST COMPLEX COMPONENT SEC6-RELATED"/>
    <property type="match status" value="1"/>
</dbReference>
<dbReference type="EMBL" id="VEVO01000003">
    <property type="protein sequence ID" value="KAF0044181.1"/>
    <property type="molecule type" value="Genomic_DNA"/>
</dbReference>
<comment type="similarity">
    <text evidence="1">Belongs to the SEC6 family.</text>
</comment>
<dbReference type="GO" id="GO:0006887">
    <property type="term" value="P:exocytosis"/>
    <property type="evidence" value="ECO:0007669"/>
    <property type="project" value="InterPro"/>
</dbReference>
<evidence type="ECO:0000256" key="1">
    <source>
        <dbReference type="ARBA" id="ARBA00009447"/>
    </source>
</evidence>
<accession>A0A6A4TN33</accession>
<dbReference type="Pfam" id="PF06046">
    <property type="entry name" value="Sec6"/>
    <property type="match status" value="1"/>
</dbReference>
<name>A0A6A4TN33_SCOMX</name>
<dbReference type="InterPro" id="IPR010326">
    <property type="entry name" value="EXOC3/Sec6"/>
</dbReference>
<evidence type="ECO:0000313" key="3">
    <source>
        <dbReference type="EMBL" id="KAF0044181.1"/>
    </source>
</evidence>
<sequence length="699" mass="78925">MLIEREERLFWEETEAEGLPGHEEEVNDLAADRKVLERHILRTLMQSLSRGTSTDALMSAVKAVYQEDQQDQLWKQRDRTQPDFRPCGWKKLHDETLRSLVKDRMDNLSITPAHGVEQPSIEAHICSMGRQLMEDLPLVVDVGKTCYPPESGIFDFYARLYHQTFSSRLREIADFGLEDKDCTYLLLWVNEYYPGLLQKPELVSSINAEALGKLLPKELLEPLEEQYLNNKQGELTTYISRVLDEANQMWDNGEEPTKEDGYYVSPVAYDIIQFINGMVSSAAKVVGDLNKAQSITCKLNGLMHSFKIFQDKVVKQNRPNSKAIIKANLGCIQQFRDVLQKNGHLFREDVRQDCLHVLTDMRESAHSYLLSPVHEALKPQYRKLGTSEWLKKPLFEELLVNIQTEAEELQGAKESCHQELICQFHEEVTVEYVRRLLKGEVKLRGKEQQSEAYATVMDNAESLHKLFAEMGSKEDWLRDILTNIAEVLKLQELPAIQTEVFSLGSAFPDLSEKHLSALLKLKANLSKGDRRTVKETLSDALRETSGDGSRPFFSKVQIGPRSEVGTCDDSSSSSVTPDPHPSKSLHSQAAKSVMNNSGKLLISREETGAVHAELRCFKFIVFQEVMAANGRSCSEGKDVSQQRVNYCQHVVSSLKAGLVFVYRCERKDVLRKTGAAATSSPLESERQGGATGGELCFTA</sequence>
<reference evidence="3 4" key="1">
    <citation type="submission" date="2019-06" db="EMBL/GenBank/DDBJ databases">
        <title>Draft genomes of female and male turbot (Scophthalmus maximus).</title>
        <authorList>
            <person name="Xu H."/>
            <person name="Xu X.-W."/>
            <person name="Shao C."/>
            <person name="Chen S."/>
        </authorList>
    </citation>
    <scope>NUCLEOTIDE SEQUENCE [LARGE SCALE GENOMIC DNA]</scope>
    <source>
        <strain evidence="3">Ysfricsl-2016a</strain>
        <tissue evidence="3">Blood</tissue>
    </source>
</reference>
<dbReference type="GO" id="GO:0000149">
    <property type="term" value="F:SNARE binding"/>
    <property type="evidence" value="ECO:0007669"/>
    <property type="project" value="TreeGrafter"/>
</dbReference>
<evidence type="ECO:0000256" key="2">
    <source>
        <dbReference type="SAM" id="MobiDB-lite"/>
    </source>
</evidence>
<evidence type="ECO:0008006" key="5">
    <source>
        <dbReference type="Google" id="ProtNLM"/>
    </source>
</evidence>
<proteinExistence type="inferred from homology"/>
<comment type="caution">
    <text evidence="3">The sequence shown here is derived from an EMBL/GenBank/DDBJ whole genome shotgun (WGS) entry which is preliminary data.</text>
</comment>
<feature type="compositionally biased region" description="Low complexity" evidence="2">
    <location>
        <begin position="568"/>
        <end position="577"/>
    </location>
</feature>
<dbReference type="GO" id="GO:0051601">
    <property type="term" value="P:exocyst localization"/>
    <property type="evidence" value="ECO:0007669"/>
    <property type="project" value="TreeGrafter"/>
</dbReference>
<dbReference type="Gene3D" id="1.10.357.70">
    <property type="entry name" value="Exocyst complex component Sec6, C-terminal domain"/>
    <property type="match status" value="1"/>
</dbReference>
<evidence type="ECO:0000313" key="4">
    <source>
        <dbReference type="Proteomes" id="UP000438429"/>
    </source>
</evidence>
<gene>
    <name evidence="3" type="ORF">F2P81_003339</name>
</gene>
<organism evidence="3 4">
    <name type="scientific">Scophthalmus maximus</name>
    <name type="common">Turbot</name>
    <name type="synonym">Psetta maxima</name>
    <dbReference type="NCBI Taxonomy" id="52904"/>
    <lineage>
        <taxon>Eukaryota</taxon>
        <taxon>Metazoa</taxon>
        <taxon>Chordata</taxon>
        <taxon>Craniata</taxon>
        <taxon>Vertebrata</taxon>
        <taxon>Euteleostomi</taxon>
        <taxon>Actinopterygii</taxon>
        <taxon>Neopterygii</taxon>
        <taxon>Teleostei</taxon>
        <taxon>Neoteleostei</taxon>
        <taxon>Acanthomorphata</taxon>
        <taxon>Carangaria</taxon>
        <taxon>Pleuronectiformes</taxon>
        <taxon>Pleuronectoidei</taxon>
        <taxon>Scophthalmidae</taxon>
        <taxon>Scophthalmus</taxon>
    </lineage>
</organism>
<protein>
    <recommendedName>
        <fullName evidence="5">Tumor necrosis factor alpha-induced protein 2</fullName>
    </recommendedName>
</protein>